<dbReference type="GO" id="GO:0051301">
    <property type="term" value="P:cell division"/>
    <property type="evidence" value="ECO:0007669"/>
    <property type="project" value="UniProtKB-KW"/>
</dbReference>
<feature type="domain" description="SMC hinge" evidence="7">
    <location>
        <begin position="235"/>
        <end position="351"/>
    </location>
</feature>
<evidence type="ECO:0000313" key="8">
    <source>
        <dbReference type="EMBL" id="KXN66015.1"/>
    </source>
</evidence>
<dbReference type="GO" id="GO:0005634">
    <property type="term" value="C:nucleus"/>
    <property type="evidence" value="ECO:0007669"/>
    <property type="project" value="TreeGrafter"/>
</dbReference>
<feature type="compositionally biased region" description="Basic and acidic residues" evidence="6">
    <location>
        <begin position="71"/>
        <end position="80"/>
    </location>
</feature>
<reference evidence="8 9" key="1">
    <citation type="journal article" date="2015" name="Genome Biol. Evol.">
        <title>Phylogenomic analyses indicate that early fungi evolved digesting cell walls of algal ancestors of land plants.</title>
        <authorList>
            <person name="Chang Y."/>
            <person name="Wang S."/>
            <person name="Sekimoto S."/>
            <person name="Aerts A.L."/>
            <person name="Choi C."/>
            <person name="Clum A."/>
            <person name="LaButti K.M."/>
            <person name="Lindquist E.A."/>
            <person name="Yee Ngan C."/>
            <person name="Ohm R.A."/>
            <person name="Salamov A.A."/>
            <person name="Grigoriev I.V."/>
            <person name="Spatafora J.W."/>
            <person name="Berbee M.L."/>
        </authorList>
    </citation>
    <scope>NUCLEOTIDE SEQUENCE [LARGE SCALE GENOMIC DNA]</scope>
    <source>
        <strain evidence="8 9">NRRL 28638</strain>
    </source>
</reference>
<dbReference type="Proteomes" id="UP000070444">
    <property type="component" value="Unassembled WGS sequence"/>
</dbReference>
<dbReference type="EMBL" id="KQ964780">
    <property type="protein sequence ID" value="KXN66015.1"/>
    <property type="molecule type" value="Genomic_DNA"/>
</dbReference>
<dbReference type="AlphaFoldDB" id="A0A137NT94"/>
<dbReference type="PANTHER" id="PTHR18937:SF12">
    <property type="entry name" value="STRUCTURAL MAINTENANCE OF CHROMOSOMES PROTEIN"/>
    <property type="match status" value="1"/>
</dbReference>
<dbReference type="GO" id="GO:0003677">
    <property type="term" value="F:DNA binding"/>
    <property type="evidence" value="ECO:0007669"/>
    <property type="project" value="TreeGrafter"/>
</dbReference>
<dbReference type="GO" id="GO:0007062">
    <property type="term" value="P:sister chromatid cohesion"/>
    <property type="evidence" value="ECO:0007669"/>
    <property type="project" value="TreeGrafter"/>
</dbReference>
<dbReference type="OMA" id="YINTCKA"/>
<evidence type="ECO:0000259" key="7">
    <source>
        <dbReference type="SMART" id="SM00968"/>
    </source>
</evidence>
<feature type="compositionally biased region" description="Polar residues" evidence="6">
    <location>
        <begin position="81"/>
        <end position="92"/>
    </location>
</feature>
<gene>
    <name evidence="8" type="ORF">CONCODRAFT_134079</name>
</gene>
<dbReference type="GO" id="GO:0005524">
    <property type="term" value="F:ATP binding"/>
    <property type="evidence" value="ECO:0007669"/>
    <property type="project" value="InterPro"/>
</dbReference>
<dbReference type="GO" id="GO:0008278">
    <property type="term" value="C:cohesin complex"/>
    <property type="evidence" value="ECO:0007669"/>
    <property type="project" value="TreeGrafter"/>
</dbReference>
<dbReference type="SMART" id="SM00968">
    <property type="entry name" value="SMC_hinge"/>
    <property type="match status" value="1"/>
</dbReference>
<dbReference type="InterPro" id="IPR010935">
    <property type="entry name" value="SMC_hinge"/>
</dbReference>
<evidence type="ECO:0000256" key="6">
    <source>
        <dbReference type="SAM" id="MobiDB-lite"/>
    </source>
</evidence>
<feature type="coiled-coil region" evidence="5">
    <location>
        <begin position="415"/>
        <end position="498"/>
    </location>
</feature>
<keyword evidence="1" id="KW-0132">Cell division</keyword>
<evidence type="ECO:0000256" key="3">
    <source>
        <dbReference type="ARBA" id="ARBA00023242"/>
    </source>
</evidence>
<feature type="region of interest" description="Disordered" evidence="6">
    <location>
        <begin position="71"/>
        <end position="92"/>
    </location>
</feature>
<proteinExistence type="predicted"/>
<dbReference type="Pfam" id="PF06470">
    <property type="entry name" value="SMC_hinge"/>
    <property type="match status" value="1"/>
</dbReference>
<name>A0A137NT94_CONC2</name>
<dbReference type="STRING" id="796925.A0A137NT94"/>
<evidence type="ECO:0000256" key="2">
    <source>
        <dbReference type="ARBA" id="ARBA00022776"/>
    </source>
</evidence>
<feature type="coiled-coil region" evidence="5">
    <location>
        <begin position="34"/>
        <end position="68"/>
    </location>
</feature>
<sequence length="726" mass="83647">MKYLDLIKLEKTISDINQKINSALNVQLSLKEKRQYYAMKLDKLNENLKKLQHDKNRSNQVISTLTRELDRARSSQESHKVSTSQRLQTANQQDLKEYNETKEKLTIRTATDQQQLDHVKRQERSLLDKISQLNNKKEQVTTKIQTSTDLKTELNERIKQAENEVKNYKTQISTTTKELTDKQNEQQRTLSRENELNEQLATILGQLVEAKIDSHQSDRQKKLMDALDTLKRSFTGVHGRLIDLVKPVHSKYHTSVSIVLGNNINSVVVDNESTAIECIKYMKEQRVGQAKFIPLSTIKTQPIQEKYRTIAKGARLAYEAIECDESIQQAVYYACGNTLITDSVNVAKEIVYQKEEEVKCVALDGTIIHRGGQITGGGADLSESEAKRKWQEKEILTLKKNRDEIINNLNEISHSKRRNNDIEQLKANLEGLKSSLEFANNELSDAKVKLRSVESEVNLVSKEKTDYESALKIEENKLKTCQAEITKIESQISKVETEIFAAFCQRLRIQSVSQFENSQLKARQITLEEESKLFNLVSKLESQKKFEDDRQKEIYSFLTRVNQAIDTENKSLQDLQKEIRENDTQIANWRSEINSKTTSLNNAKKVCTESLEKLSIAQSENRNQLKSIEDLYKSKNAKELVHLKTNGERNLIFRKCQLDKIDLPLARGNLKNFEETQLSSSIDDSQASIRSRDWSIEVNFQSLSNSEKQVINQFYLLLFAYIYYLG</sequence>
<keyword evidence="3" id="KW-0539">Nucleus</keyword>
<organism evidence="8 9">
    <name type="scientific">Conidiobolus coronatus (strain ATCC 28846 / CBS 209.66 / NRRL 28638)</name>
    <name type="common">Delacroixia coronata</name>
    <dbReference type="NCBI Taxonomy" id="796925"/>
    <lineage>
        <taxon>Eukaryota</taxon>
        <taxon>Fungi</taxon>
        <taxon>Fungi incertae sedis</taxon>
        <taxon>Zoopagomycota</taxon>
        <taxon>Entomophthoromycotina</taxon>
        <taxon>Entomophthoromycetes</taxon>
        <taxon>Entomophthorales</taxon>
        <taxon>Ancylistaceae</taxon>
        <taxon>Conidiobolus</taxon>
    </lineage>
</organism>
<evidence type="ECO:0000313" key="9">
    <source>
        <dbReference type="Proteomes" id="UP000070444"/>
    </source>
</evidence>
<evidence type="ECO:0000256" key="5">
    <source>
        <dbReference type="SAM" id="Coils"/>
    </source>
</evidence>
<keyword evidence="5" id="KW-0175">Coiled coil</keyword>
<dbReference type="PANTHER" id="PTHR18937">
    <property type="entry name" value="STRUCTURAL MAINTENANCE OF CHROMOSOMES SMC FAMILY MEMBER"/>
    <property type="match status" value="1"/>
</dbReference>
<feature type="coiled-coil region" evidence="5">
    <location>
        <begin position="116"/>
        <end position="185"/>
    </location>
</feature>
<dbReference type="Gene3D" id="1.20.1060.20">
    <property type="match status" value="1"/>
</dbReference>
<accession>A0A137NT94</accession>
<feature type="coiled-coil region" evidence="5">
    <location>
        <begin position="558"/>
        <end position="592"/>
    </location>
</feature>
<dbReference type="Gene3D" id="3.30.70.1620">
    <property type="match status" value="1"/>
</dbReference>
<keyword evidence="4" id="KW-0131">Cell cycle</keyword>
<keyword evidence="2" id="KW-0498">Mitosis</keyword>
<dbReference type="SUPFAM" id="SSF75553">
    <property type="entry name" value="Smc hinge domain"/>
    <property type="match status" value="1"/>
</dbReference>
<evidence type="ECO:0000256" key="4">
    <source>
        <dbReference type="ARBA" id="ARBA00023306"/>
    </source>
</evidence>
<protein>
    <recommendedName>
        <fullName evidence="7">SMC hinge domain-containing protein</fullName>
    </recommendedName>
</protein>
<dbReference type="InterPro" id="IPR036277">
    <property type="entry name" value="SMC_hinge_sf"/>
</dbReference>
<keyword evidence="9" id="KW-1185">Reference proteome</keyword>
<evidence type="ECO:0000256" key="1">
    <source>
        <dbReference type="ARBA" id="ARBA00022618"/>
    </source>
</evidence>
<dbReference type="OrthoDB" id="5575062at2759"/>